<evidence type="ECO:0000313" key="2">
    <source>
        <dbReference type="Proteomes" id="UP000789920"/>
    </source>
</evidence>
<name>A0ACA9MPJ0_9GLOM</name>
<accession>A0ACA9MPJ0</accession>
<proteinExistence type="predicted"/>
<protein>
    <submittedName>
        <fullName evidence="1">930_t:CDS:1</fullName>
    </submittedName>
</protein>
<dbReference type="Proteomes" id="UP000789920">
    <property type="component" value="Unassembled WGS sequence"/>
</dbReference>
<dbReference type="EMBL" id="CAJVQC010008246">
    <property type="protein sequence ID" value="CAG8590092.1"/>
    <property type="molecule type" value="Genomic_DNA"/>
</dbReference>
<evidence type="ECO:0000313" key="1">
    <source>
        <dbReference type="EMBL" id="CAG8590092.1"/>
    </source>
</evidence>
<gene>
    <name evidence="1" type="ORF">RPERSI_LOCUS5500</name>
</gene>
<sequence length="46" mass="5609">MRHPNKLCKLKLKDIKFVDKLCWIRINSSKTDRFANEKFIPIEYIN</sequence>
<comment type="caution">
    <text evidence="1">The sequence shown here is derived from an EMBL/GenBank/DDBJ whole genome shotgun (WGS) entry which is preliminary data.</text>
</comment>
<organism evidence="1 2">
    <name type="scientific">Racocetra persica</name>
    <dbReference type="NCBI Taxonomy" id="160502"/>
    <lineage>
        <taxon>Eukaryota</taxon>
        <taxon>Fungi</taxon>
        <taxon>Fungi incertae sedis</taxon>
        <taxon>Mucoromycota</taxon>
        <taxon>Glomeromycotina</taxon>
        <taxon>Glomeromycetes</taxon>
        <taxon>Diversisporales</taxon>
        <taxon>Gigasporaceae</taxon>
        <taxon>Racocetra</taxon>
    </lineage>
</organism>
<reference evidence="1" key="1">
    <citation type="submission" date="2021-06" db="EMBL/GenBank/DDBJ databases">
        <authorList>
            <person name="Kallberg Y."/>
            <person name="Tangrot J."/>
            <person name="Rosling A."/>
        </authorList>
    </citation>
    <scope>NUCLEOTIDE SEQUENCE</scope>
    <source>
        <strain evidence="1">MA461A</strain>
    </source>
</reference>
<feature type="non-terminal residue" evidence="1">
    <location>
        <position position="46"/>
    </location>
</feature>
<keyword evidence="2" id="KW-1185">Reference proteome</keyword>